<protein>
    <submittedName>
        <fullName evidence="2 3">Uncharacterized protein</fullName>
    </submittedName>
</protein>
<reference evidence="2" key="2">
    <citation type="submission" date="2016-05" db="EMBL/GenBank/DDBJ databases">
        <title>Comparative analysis highlights variable genome content of wheat rusts and divergence of the mating loci.</title>
        <authorList>
            <person name="Cuomo C.A."/>
            <person name="Bakkeren G."/>
            <person name="Szabo L."/>
            <person name="Khalil H."/>
            <person name="Joly D."/>
            <person name="Goldberg J."/>
            <person name="Young S."/>
            <person name="Zeng Q."/>
            <person name="Fellers J."/>
        </authorList>
    </citation>
    <scope>NUCLEOTIDE SEQUENCE [LARGE SCALE GENOMIC DNA]</scope>
    <source>
        <strain evidence="2">1-1 BBBD Race 1</strain>
    </source>
</reference>
<feature type="compositionally biased region" description="Basic and acidic residues" evidence="1">
    <location>
        <begin position="1"/>
        <end position="12"/>
    </location>
</feature>
<proteinExistence type="predicted"/>
<keyword evidence="4" id="KW-1185">Reference proteome</keyword>
<gene>
    <name evidence="2" type="ORF">PTTG_12382</name>
</gene>
<dbReference type="OrthoDB" id="2564904at2759"/>
<evidence type="ECO:0000256" key="1">
    <source>
        <dbReference type="SAM" id="MobiDB-lite"/>
    </source>
</evidence>
<evidence type="ECO:0000313" key="3">
    <source>
        <dbReference type="EnsemblFungi" id="PTTG_12382-t43_1-p1"/>
    </source>
</evidence>
<accession>A0A180GXG1</accession>
<name>A0A180GXG1_PUCT1</name>
<dbReference type="EnsemblFungi" id="PTTG_12382-t43_1">
    <property type="protein sequence ID" value="PTTG_12382-t43_1-p1"/>
    <property type="gene ID" value="PTTG_12382"/>
</dbReference>
<dbReference type="AlphaFoldDB" id="A0A180GXG1"/>
<feature type="compositionally biased region" description="Polar residues" evidence="1">
    <location>
        <begin position="15"/>
        <end position="25"/>
    </location>
</feature>
<reference evidence="3" key="4">
    <citation type="submission" date="2025-05" db="UniProtKB">
        <authorList>
            <consortium name="EnsemblFungi"/>
        </authorList>
    </citation>
    <scope>IDENTIFICATION</scope>
    <source>
        <strain evidence="3">isolate 1-1 / race 1 (BBBD)</strain>
    </source>
</reference>
<sequence length="188" mass="20542">MSNEGLEERIDPTEGTYSSKPNFDNFNPHTTMSAEKCSPSRHLLKLPRTHLDQKRDCCKYAAGGVSYRSIGGGSSVIMDHIYNFALRLLILLASSTVVTAIIKGVNPANPPYQTMKGQYGYNQCGTGASADSRCQNVHIKSATDFCIFGPPRFAGVSETEREAVSYCTQPTHGTRLIPLGTFSSLHYV</sequence>
<evidence type="ECO:0000313" key="2">
    <source>
        <dbReference type="EMBL" id="OAV97059.1"/>
    </source>
</evidence>
<reference evidence="2" key="1">
    <citation type="submission" date="2009-11" db="EMBL/GenBank/DDBJ databases">
        <authorList>
            <consortium name="The Broad Institute Genome Sequencing Platform"/>
            <person name="Ward D."/>
            <person name="Feldgarden M."/>
            <person name="Earl A."/>
            <person name="Young S.K."/>
            <person name="Zeng Q."/>
            <person name="Koehrsen M."/>
            <person name="Alvarado L."/>
            <person name="Berlin A."/>
            <person name="Bochicchio J."/>
            <person name="Borenstein D."/>
            <person name="Chapman S.B."/>
            <person name="Chen Z."/>
            <person name="Engels R."/>
            <person name="Freedman E."/>
            <person name="Gellesch M."/>
            <person name="Goldberg J."/>
            <person name="Griggs A."/>
            <person name="Gujja S."/>
            <person name="Heilman E."/>
            <person name="Heiman D."/>
            <person name="Hepburn T."/>
            <person name="Howarth C."/>
            <person name="Jen D."/>
            <person name="Larson L."/>
            <person name="Lewis B."/>
            <person name="Mehta T."/>
            <person name="Park D."/>
            <person name="Pearson M."/>
            <person name="Roberts A."/>
            <person name="Saif S."/>
            <person name="Shea T."/>
            <person name="Shenoy N."/>
            <person name="Sisk P."/>
            <person name="Stolte C."/>
            <person name="Sykes S."/>
            <person name="Thomson T."/>
            <person name="Walk T."/>
            <person name="White J."/>
            <person name="Yandava C."/>
            <person name="Izard J."/>
            <person name="Baranova O.V."/>
            <person name="Blanton J.M."/>
            <person name="Tanner A.C."/>
            <person name="Dewhirst F.E."/>
            <person name="Haas B."/>
            <person name="Nusbaum C."/>
            <person name="Birren B."/>
        </authorList>
    </citation>
    <scope>NUCLEOTIDE SEQUENCE [LARGE SCALE GENOMIC DNA]</scope>
    <source>
        <strain evidence="2">1-1 BBBD Race 1</strain>
    </source>
</reference>
<feature type="region of interest" description="Disordered" evidence="1">
    <location>
        <begin position="1"/>
        <end position="25"/>
    </location>
</feature>
<dbReference type="Proteomes" id="UP000005240">
    <property type="component" value="Unassembled WGS sequence"/>
</dbReference>
<organism evidence="2">
    <name type="scientific">Puccinia triticina (isolate 1-1 / race 1 (BBBD))</name>
    <name type="common">Brown leaf rust fungus</name>
    <dbReference type="NCBI Taxonomy" id="630390"/>
    <lineage>
        <taxon>Eukaryota</taxon>
        <taxon>Fungi</taxon>
        <taxon>Dikarya</taxon>
        <taxon>Basidiomycota</taxon>
        <taxon>Pucciniomycotina</taxon>
        <taxon>Pucciniomycetes</taxon>
        <taxon>Pucciniales</taxon>
        <taxon>Pucciniaceae</taxon>
        <taxon>Puccinia</taxon>
    </lineage>
</organism>
<dbReference type="VEuPathDB" id="FungiDB:PTTG_12382"/>
<evidence type="ECO:0000313" key="4">
    <source>
        <dbReference type="Proteomes" id="UP000005240"/>
    </source>
</evidence>
<dbReference type="EMBL" id="ADAS02000015">
    <property type="protein sequence ID" value="OAV97059.1"/>
    <property type="molecule type" value="Genomic_DNA"/>
</dbReference>
<reference evidence="3 4" key="3">
    <citation type="journal article" date="2017" name="G3 (Bethesda)">
        <title>Comparative analysis highlights variable genome content of wheat rusts and divergence of the mating loci.</title>
        <authorList>
            <person name="Cuomo C.A."/>
            <person name="Bakkeren G."/>
            <person name="Khalil H.B."/>
            <person name="Panwar V."/>
            <person name="Joly D."/>
            <person name="Linning R."/>
            <person name="Sakthikumar S."/>
            <person name="Song X."/>
            <person name="Adiconis X."/>
            <person name="Fan L."/>
            <person name="Goldberg J.M."/>
            <person name="Levin J.Z."/>
            <person name="Young S."/>
            <person name="Zeng Q."/>
            <person name="Anikster Y."/>
            <person name="Bruce M."/>
            <person name="Wang M."/>
            <person name="Yin C."/>
            <person name="McCallum B."/>
            <person name="Szabo L.J."/>
            <person name="Hulbert S."/>
            <person name="Chen X."/>
            <person name="Fellers J.P."/>
        </authorList>
    </citation>
    <scope>NUCLEOTIDE SEQUENCE</scope>
    <source>
        <strain evidence="3">isolate 1-1 / race 1 (BBBD)</strain>
        <strain evidence="4">Isolate 1-1 / race 1 (BBBD)</strain>
    </source>
</reference>
<dbReference type="STRING" id="630390.A0A180GXG1"/>